<dbReference type="Gene3D" id="1.20.120.330">
    <property type="entry name" value="Nucleotidyltransferases domain 2"/>
    <property type="match status" value="2"/>
</dbReference>
<evidence type="ECO:0000313" key="3">
    <source>
        <dbReference type="Proteomes" id="UP000466586"/>
    </source>
</evidence>
<reference evidence="2 3" key="1">
    <citation type="submission" date="2019-11" db="EMBL/GenBank/DDBJ databases">
        <title>Pedobacter sp. HMF7647 Genome sequencing and assembly.</title>
        <authorList>
            <person name="Kang H."/>
            <person name="Kim H."/>
            <person name="Joh K."/>
        </authorList>
    </citation>
    <scope>NUCLEOTIDE SEQUENCE [LARGE SCALE GENOMIC DNA]</scope>
    <source>
        <strain evidence="2 3">HMF7647</strain>
    </source>
</reference>
<organism evidence="2 3">
    <name type="scientific">Hufsiella arboris</name>
    <dbReference type="NCBI Taxonomy" id="2695275"/>
    <lineage>
        <taxon>Bacteria</taxon>
        <taxon>Pseudomonadati</taxon>
        <taxon>Bacteroidota</taxon>
        <taxon>Sphingobacteriia</taxon>
        <taxon>Sphingobacteriales</taxon>
        <taxon>Sphingobacteriaceae</taxon>
        <taxon>Hufsiella</taxon>
    </lineage>
</organism>
<dbReference type="SUPFAM" id="SSF81593">
    <property type="entry name" value="Nucleotidyltransferase substrate binding subunit/domain"/>
    <property type="match status" value="1"/>
</dbReference>
<evidence type="ECO:0000313" key="2">
    <source>
        <dbReference type="EMBL" id="MXV52029.1"/>
    </source>
</evidence>
<proteinExistence type="predicted"/>
<keyword evidence="3" id="KW-1185">Reference proteome</keyword>
<feature type="domain" description="HEPN" evidence="1">
    <location>
        <begin position="127"/>
        <end position="247"/>
    </location>
</feature>
<name>A0A7K1YD52_9SPHI</name>
<evidence type="ECO:0000259" key="1">
    <source>
        <dbReference type="PROSITE" id="PS50910"/>
    </source>
</evidence>
<protein>
    <submittedName>
        <fullName evidence="2">HEPN domain-containing protein</fullName>
    </submittedName>
</protein>
<dbReference type="EMBL" id="WVHT01000006">
    <property type="protein sequence ID" value="MXV52029.1"/>
    <property type="molecule type" value="Genomic_DNA"/>
</dbReference>
<gene>
    <name evidence="2" type="ORF">GS399_13690</name>
</gene>
<comment type="caution">
    <text evidence="2">The sequence shown here is derived from an EMBL/GenBank/DDBJ whole genome shotgun (WGS) entry which is preliminary data.</text>
</comment>
<dbReference type="RefSeq" id="WP_160845212.1">
    <property type="nucleotide sequence ID" value="NZ_WVHT01000006.1"/>
</dbReference>
<dbReference type="AlphaFoldDB" id="A0A7K1YD52"/>
<dbReference type="Proteomes" id="UP000466586">
    <property type="component" value="Unassembled WGS sequence"/>
</dbReference>
<dbReference type="InterPro" id="IPR007842">
    <property type="entry name" value="HEPN_dom"/>
</dbReference>
<dbReference type="Pfam" id="PF05168">
    <property type="entry name" value="HEPN"/>
    <property type="match status" value="2"/>
</dbReference>
<dbReference type="PROSITE" id="PS50910">
    <property type="entry name" value="HEPN"/>
    <property type="match status" value="2"/>
</dbReference>
<feature type="domain" description="HEPN" evidence="1">
    <location>
        <begin position="441"/>
        <end position="561"/>
    </location>
</feature>
<sequence>MGTIDLKTIGNDIAENISVEKIYCIQNLSNDSYYLIIIINPACDKKFTELEPFVKMATGDSDKFSYNFVHFEEFLNQLKNGNLLFHFFCNDVNLIYNRSGCVNKPTFSSEDFVKWKTAAKSNFEEGVRKTKGFIDGANFFSERKNDGLTVYMLHQFIELTFRTLELALLAKEKKTHNLRTHQELIAPFHPHLHLLFPENSDEERDILKTLNESYSSVRYKHNYQVNESYIPLLFHRAYLLQKRAEQIFDHFNLLLDETIVFLNQSVHEALPDNTICNDDETSKNEISQFEILGDEATSNYSKTLDYFLAEFIKKYAPQVIYNFGNIHHSKSTTGCFLRPSKKESVHMFLVVILPNAGIQLMNEMQEYANANFSGGQITIVAQSWEYIFAAMNSGKTFYNNILRKGILLYKKGESEYDKLVIPEIDHIAVLNSAEKVYKVRKETAEGFLLAAKNCLEAGYFNNALFFLHQATEQACLQSIRLHIDYRCEVHNIGRLLDLVECFKPGLKILLKCSVNEDNRLFKLLKDSYSSSRYRTDFKVDKQDVIDLYDQVNSFVTEADVISFSKLGHLINSAHEFAQVQNDLRPALTTT</sequence>
<accession>A0A7K1YD52</accession>
<dbReference type="SMART" id="SM00748">
    <property type="entry name" value="HEPN"/>
    <property type="match status" value="1"/>
</dbReference>